<dbReference type="Gene3D" id="1.10.287.130">
    <property type="match status" value="1"/>
</dbReference>
<dbReference type="GO" id="GO:0000155">
    <property type="term" value="F:phosphorelay sensor kinase activity"/>
    <property type="evidence" value="ECO:0007669"/>
    <property type="project" value="InterPro"/>
</dbReference>
<evidence type="ECO:0000256" key="2">
    <source>
        <dbReference type="ARBA" id="ARBA00012438"/>
    </source>
</evidence>
<dbReference type="EMBL" id="BJZO01000149">
    <property type="protein sequence ID" value="GEO83020.1"/>
    <property type="molecule type" value="Genomic_DNA"/>
</dbReference>
<evidence type="ECO:0000256" key="6">
    <source>
        <dbReference type="SAM" id="Coils"/>
    </source>
</evidence>
<name>A0A512HC88_9PROT</name>
<dbReference type="CDD" id="cd00082">
    <property type="entry name" value="HisKA"/>
    <property type="match status" value="1"/>
</dbReference>
<evidence type="ECO:0000256" key="5">
    <source>
        <dbReference type="ARBA" id="ARBA00022777"/>
    </source>
</evidence>
<feature type="domain" description="Histidine kinase" evidence="7">
    <location>
        <begin position="174"/>
        <end position="388"/>
    </location>
</feature>
<dbReference type="Gene3D" id="3.30.450.20">
    <property type="entry name" value="PAS domain"/>
    <property type="match status" value="1"/>
</dbReference>
<keyword evidence="5" id="KW-0418">Kinase</keyword>
<sequence>MSTSPSGRVRLPPETDAAAYAAKLTRLDFALTIRKALIDALPVAVALLDGGGRLTACNATWTSSMGDHPPGTLYVEGCQEEGLFGPGDGVRVRRGLFEVIEGDREYFSLDILCGGKVKGRAYNVTVVPLDRAAFDGVVVLHTDITERQSLYHNLMEQTARLEKANEELRQFARIVSHDLKEPLRGVVSFVQLLARRNQGHLDAEAEQFMGYIVSSAKRMETQLNALISYIQTAQDAAPLHPVNLDALVRGVANDMTDGLRQQGGSITVDPLPAISGDEVLIASLFRNLLGNAVRYRQADRPLRVRVSARKAPGVWEIIVADNGIGIPAAYHESIFSMFTRLDPQNHPEGSGVGLAIARKVAERHGGRLWVESAPGEGSQFHFTVPDTGCRPPSPSQAAP</sequence>
<keyword evidence="3" id="KW-0597">Phosphoprotein</keyword>
<dbReference type="PANTHER" id="PTHR42878:SF15">
    <property type="entry name" value="BACTERIOPHYTOCHROME"/>
    <property type="match status" value="1"/>
</dbReference>
<gene>
    <name evidence="8" type="ORF">ROR02_31510</name>
</gene>
<dbReference type="InterPro" id="IPR004358">
    <property type="entry name" value="Sig_transdc_His_kin-like_C"/>
</dbReference>
<dbReference type="EC" id="2.7.13.3" evidence="2"/>
<dbReference type="Pfam" id="PF00512">
    <property type="entry name" value="HisKA"/>
    <property type="match status" value="1"/>
</dbReference>
<dbReference type="SMART" id="SM00387">
    <property type="entry name" value="HATPase_c"/>
    <property type="match status" value="1"/>
</dbReference>
<protein>
    <recommendedName>
        <fullName evidence="2">histidine kinase</fullName>
        <ecNumber evidence="2">2.7.13.3</ecNumber>
    </recommendedName>
</protein>
<dbReference type="GO" id="GO:0007234">
    <property type="term" value="P:osmosensory signaling via phosphorelay pathway"/>
    <property type="evidence" value="ECO:0007669"/>
    <property type="project" value="TreeGrafter"/>
</dbReference>
<dbReference type="InterPro" id="IPR013656">
    <property type="entry name" value="PAS_4"/>
</dbReference>
<evidence type="ECO:0000313" key="8">
    <source>
        <dbReference type="EMBL" id="GEO83020.1"/>
    </source>
</evidence>
<dbReference type="InterPro" id="IPR036890">
    <property type="entry name" value="HATPase_C_sf"/>
</dbReference>
<dbReference type="GO" id="GO:0030295">
    <property type="term" value="F:protein kinase activator activity"/>
    <property type="evidence" value="ECO:0007669"/>
    <property type="project" value="TreeGrafter"/>
</dbReference>
<evidence type="ECO:0000256" key="3">
    <source>
        <dbReference type="ARBA" id="ARBA00022553"/>
    </source>
</evidence>
<dbReference type="Gene3D" id="3.30.565.10">
    <property type="entry name" value="Histidine kinase-like ATPase, C-terminal domain"/>
    <property type="match status" value="1"/>
</dbReference>
<evidence type="ECO:0000313" key="9">
    <source>
        <dbReference type="Proteomes" id="UP000321567"/>
    </source>
</evidence>
<dbReference type="Proteomes" id="UP000321567">
    <property type="component" value="Unassembled WGS sequence"/>
</dbReference>
<evidence type="ECO:0000256" key="1">
    <source>
        <dbReference type="ARBA" id="ARBA00000085"/>
    </source>
</evidence>
<dbReference type="InterPro" id="IPR003661">
    <property type="entry name" value="HisK_dim/P_dom"/>
</dbReference>
<dbReference type="PROSITE" id="PS50109">
    <property type="entry name" value="HIS_KIN"/>
    <property type="match status" value="1"/>
</dbReference>
<dbReference type="PANTHER" id="PTHR42878">
    <property type="entry name" value="TWO-COMPONENT HISTIDINE KINASE"/>
    <property type="match status" value="1"/>
</dbReference>
<accession>A0A512HC88</accession>
<keyword evidence="9" id="KW-1185">Reference proteome</keyword>
<evidence type="ECO:0000256" key="4">
    <source>
        <dbReference type="ARBA" id="ARBA00022679"/>
    </source>
</evidence>
<proteinExistence type="predicted"/>
<dbReference type="GO" id="GO:0000156">
    <property type="term" value="F:phosphorelay response regulator activity"/>
    <property type="evidence" value="ECO:0007669"/>
    <property type="project" value="TreeGrafter"/>
</dbReference>
<dbReference type="SUPFAM" id="SSF47384">
    <property type="entry name" value="Homodimeric domain of signal transducing histidine kinase"/>
    <property type="match status" value="1"/>
</dbReference>
<dbReference type="InterPro" id="IPR035965">
    <property type="entry name" value="PAS-like_dom_sf"/>
</dbReference>
<dbReference type="SUPFAM" id="SSF55874">
    <property type="entry name" value="ATPase domain of HSP90 chaperone/DNA topoisomerase II/histidine kinase"/>
    <property type="match status" value="1"/>
</dbReference>
<dbReference type="InterPro" id="IPR036097">
    <property type="entry name" value="HisK_dim/P_sf"/>
</dbReference>
<organism evidence="8 9">
    <name type="scientific">Pararhodospirillum oryzae</name>
    <dbReference type="NCBI Taxonomy" id="478448"/>
    <lineage>
        <taxon>Bacteria</taxon>
        <taxon>Pseudomonadati</taxon>
        <taxon>Pseudomonadota</taxon>
        <taxon>Alphaproteobacteria</taxon>
        <taxon>Rhodospirillales</taxon>
        <taxon>Rhodospirillaceae</taxon>
        <taxon>Pararhodospirillum</taxon>
    </lineage>
</organism>
<dbReference type="FunFam" id="3.30.565.10:FF:000006">
    <property type="entry name" value="Sensor histidine kinase WalK"/>
    <property type="match status" value="1"/>
</dbReference>
<dbReference type="Pfam" id="PF08448">
    <property type="entry name" value="PAS_4"/>
    <property type="match status" value="1"/>
</dbReference>
<dbReference type="InterPro" id="IPR050351">
    <property type="entry name" value="BphY/WalK/GraS-like"/>
</dbReference>
<dbReference type="OrthoDB" id="9795133at2"/>
<dbReference type="InterPro" id="IPR003594">
    <property type="entry name" value="HATPase_dom"/>
</dbReference>
<dbReference type="AlphaFoldDB" id="A0A512HC88"/>
<dbReference type="SUPFAM" id="SSF55785">
    <property type="entry name" value="PYP-like sensor domain (PAS domain)"/>
    <property type="match status" value="1"/>
</dbReference>
<keyword evidence="6" id="KW-0175">Coiled coil</keyword>
<dbReference type="Pfam" id="PF02518">
    <property type="entry name" value="HATPase_c"/>
    <property type="match status" value="1"/>
</dbReference>
<dbReference type="SMART" id="SM00388">
    <property type="entry name" value="HisKA"/>
    <property type="match status" value="1"/>
</dbReference>
<dbReference type="RefSeq" id="WP_147165055.1">
    <property type="nucleotide sequence ID" value="NZ_BJZO01000149.1"/>
</dbReference>
<reference evidence="8 9" key="1">
    <citation type="submission" date="2019-07" db="EMBL/GenBank/DDBJ databases">
        <title>Whole genome shotgun sequence of Rhodospirillum oryzae NBRC 107573.</title>
        <authorList>
            <person name="Hosoyama A."/>
            <person name="Uohara A."/>
            <person name="Ohji S."/>
            <person name="Ichikawa N."/>
        </authorList>
    </citation>
    <scope>NUCLEOTIDE SEQUENCE [LARGE SCALE GENOMIC DNA]</scope>
    <source>
        <strain evidence="8 9">NBRC 107573</strain>
    </source>
</reference>
<dbReference type="PRINTS" id="PR00344">
    <property type="entry name" value="BCTRLSENSOR"/>
</dbReference>
<comment type="caution">
    <text evidence="8">The sequence shown here is derived from an EMBL/GenBank/DDBJ whole genome shotgun (WGS) entry which is preliminary data.</text>
</comment>
<keyword evidence="4" id="KW-0808">Transferase</keyword>
<evidence type="ECO:0000259" key="7">
    <source>
        <dbReference type="PROSITE" id="PS50109"/>
    </source>
</evidence>
<comment type="catalytic activity">
    <reaction evidence="1">
        <text>ATP + protein L-histidine = ADP + protein N-phospho-L-histidine.</text>
        <dbReference type="EC" id="2.7.13.3"/>
    </reaction>
</comment>
<feature type="coiled-coil region" evidence="6">
    <location>
        <begin position="147"/>
        <end position="174"/>
    </location>
</feature>
<dbReference type="InterPro" id="IPR005467">
    <property type="entry name" value="His_kinase_dom"/>
</dbReference>